<evidence type="ECO:0000256" key="1">
    <source>
        <dbReference type="SAM" id="MobiDB-lite"/>
    </source>
</evidence>
<dbReference type="EMBL" id="BJXQ01000054">
    <property type="protein sequence ID" value="GEN04941.1"/>
    <property type="molecule type" value="Genomic_DNA"/>
</dbReference>
<comment type="caution">
    <text evidence="4">The sequence shown here is derived from an EMBL/GenBank/DDBJ whole genome shotgun (WGS) entry which is preliminary data.</text>
</comment>
<reference evidence="3 5" key="1">
    <citation type="submission" date="2012-11" db="EMBL/GenBank/DDBJ databases">
        <title>Whole genome sequence of Acetobacter indonesiensis 5H-1.</title>
        <authorList>
            <person name="Azuma Y."/>
            <person name="Higashiura N."/>
            <person name="Hirakawa H."/>
            <person name="Matsushita K."/>
        </authorList>
    </citation>
    <scope>NUCLEOTIDE SEQUENCE [LARGE SCALE GENOMIC DNA]</scope>
    <source>
        <strain evidence="3 5">5H-1</strain>
    </source>
</reference>
<name>A0A6N3T6I4_9PROT</name>
<evidence type="ECO:0000313" key="5">
    <source>
        <dbReference type="Proteomes" id="UP000032673"/>
    </source>
</evidence>
<evidence type="ECO:0000313" key="3">
    <source>
        <dbReference type="EMBL" id="GAN64453.1"/>
    </source>
</evidence>
<evidence type="ECO:0000313" key="4">
    <source>
        <dbReference type="EMBL" id="GEN04941.1"/>
    </source>
</evidence>
<evidence type="ECO:0000313" key="6">
    <source>
        <dbReference type="Proteomes" id="UP000321104"/>
    </source>
</evidence>
<dbReference type="AlphaFoldDB" id="A0A6N3T6I4"/>
<feature type="compositionally biased region" description="Polar residues" evidence="1">
    <location>
        <begin position="17"/>
        <end position="37"/>
    </location>
</feature>
<feature type="domain" description="Toxin YqcG C-terminal" evidence="2">
    <location>
        <begin position="6"/>
        <end position="55"/>
    </location>
</feature>
<keyword evidence="5" id="KW-1185">Reference proteome</keyword>
<dbReference type="EMBL" id="BAMW01000071">
    <property type="protein sequence ID" value="GAN64453.1"/>
    <property type="molecule type" value="Genomic_DNA"/>
</dbReference>
<dbReference type="InterPro" id="IPR026835">
    <property type="entry name" value="YqcG_C"/>
</dbReference>
<accession>A0A6N3T6I4</accession>
<dbReference type="Proteomes" id="UP000032673">
    <property type="component" value="Unassembled WGS sequence"/>
</dbReference>
<evidence type="ECO:0000259" key="2">
    <source>
        <dbReference type="Pfam" id="PF14410"/>
    </source>
</evidence>
<organism evidence="4 6">
    <name type="scientific">Acetobacter indonesiensis</name>
    <dbReference type="NCBI Taxonomy" id="104101"/>
    <lineage>
        <taxon>Bacteria</taxon>
        <taxon>Pseudomonadati</taxon>
        <taxon>Pseudomonadota</taxon>
        <taxon>Alphaproteobacteria</taxon>
        <taxon>Acetobacterales</taxon>
        <taxon>Acetobacteraceae</taxon>
        <taxon>Acetobacter</taxon>
    </lineage>
</organism>
<sequence length="63" mass="7107">MKNAPNSGKSRDWDVSHNPSWSNRSFNSNTTRQSVIENYQKGVSLECPSCNRSGGNNDSRFKK</sequence>
<reference evidence="4 6" key="2">
    <citation type="submission" date="2019-07" db="EMBL/GenBank/DDBJ databases">
        <title>Whole genome shotgun sequence of Acetobacter indonesiensis NBRC 16471.</title>
        <authorList>
            <person name="Hosoyama A."/>
            <person name="Uohara A."/>
            <person name="Ohji S."/>
            <person name="Ichikawa N."/>
        </authorList>
    </citation>
    <scope>NUCLEOTIDE SEQUENCE [LARGE SCALE GENOMIC DNA]</scope>
    <source>
        <strain evidence="4 6">NBRC 16471</strain>
    </source>
</reference>
<feature type="region of interest" description="Disordered" evidence="1">
    <location>
        <begin position="1"/>
        <end position="37"/>
    </location>
</feature>
<dbReference type="Pfam" id="PF14410">
    <property type="entry name" value="GH-E"/>
    <property type="match status" value="1"/>
</dbReference>
<dbReference type="Proteomes" id="UP000321104">
    <property type="component" value="Unassembled WGS sequence"/>
</dbReference>
<protein>
    <recommendedName>
        <fullName evidence="2">Toxin YqcG C-terminal domain-containing protein</fullName>
    </recommendedName>
</protein>
<proteinExistence type="predicted"/>
<gene>
    <name evidence="3" type="ORF">Abin_074_003</name>
    <name evidence="4" type="ORF">AIN02nite_29660</name>
</gene>